<feature type="transmembrane region" description="Helical" evidence="9">
    <location>
        <begin position="33"/>
        <end position="52"/>
    </location>
</feature>
<protein>
    <submittedName>
        <fullName evidence="10">Na(+)/H(+) antiporter subunit F</fullName>
    </submittedName>
</protein>
<feature type="transmembrane region" description="Helical" evidence="9">
    <location>
        <begin position="58"/>
        <end position="77"/>
    </location>
</feature>
<dbReference type="EMBL" id="NOKQ01000310">
    <property type="protein sequence ID" value="OZS77021.1"/>
    <property type="molecule type" value="Genomic_DNA"/>
</dbReference>
<evidence type="ECO:0000256" key="5">
    <source>
        <dbReference type="ARBA" id="ARBA00022692"/>
    </source>
</evidence>
<keyword evidence="8" id="KW-0050">Antiport</keyword>
<dbReference type="GO" id="GO:0005886">
    <property type="term" value="C:plasma membrane"/>
    <property type="evidence" value="ECO:0007669"/>
    <property type="project" value="UniProtKB-SubCell"/>
</dbReference>
<dbReference type="Pfam" id="PF04066">
    <property type="entry name" value="MrpF_PhaF"/>
    <property type="match status" value="1"/>
</dbReference>
<dbReference type="OrthoDB" id="9799958at2"/>
<evidence type="ECO:0000256" key="4">
    <source>
        <dbReference type="ARBA" id="ARBA00022475"/>
    </source>
</evidence>
<keyword evidence="6 9" id="KW-1133">Transmembrane helix</keyword>
<dbReference type="RefSeq" id="WP_094944392.1">
    <property type="nucleotide sequence ID" value="NZ_NOKQ01000310.1"/>
</dbReference>
<reference evidence="10 11" key="1">
    <citation type="submission" date="2017-07" db="EMBL/GenBank/DDBJ databases">
        <title>Tetzosporium hominis gen.nov. sp.nov.</title>
        <authorList>
            <person name="Tetz G."/>
            <person name="Tetz V."/>
        </authorList>
    </citation>
    <scope>NUCLEOTIDE SEQUENCE [LARGE SCALE GENOMIC DNA]</scope>
    <source>
        <strain evidence="10 11">VT-49</strain>
    </source>
</reference>
<dbReference type="InterPro" id="IPR007208">
    <property type="entry name" value="MrpF/PhaF-like"/>
</dbReference>
<proteinExistence type="inferred from homology"/>
<evidence type="ECO:0000313" key="10">
    <source>
        <dbReference type="EMBL" id="OZS77021.1"/>
    </source>
</evidence>
<dbReference type="PANTHER" id="PTHR34702">
    <property type="entry name" value="NA(+)/H(+) ANTIPORTER SUBUNIT F1"/>
    <property type="match status" value="1"/>
</dbReference>
<comment type="caution">
    <text evidence="10">The sequence shown here is derived from an EMBL/GenBank/DDBJ whole genome shotgun (WGS) entry which is preliminary data.</text>
</comment>
<evidence type="ECO:0000256" key="6">
    <source>
        <dbReference type="ARBA" id="ARBA00022989"/>
    </source>
</evidence>
<keyword evidence="8" id="KW-0406">Ion transport</keyword>
<evidence type="ECO:0000256" key="3">
    <source>
        <dbReference type="ARBA" id="ARBA00022448"/>
    </source>
</evidence>
<dbReference type="PIRSF" id="PIRSF028784">
    <property type="entry name" value="MrpF"/>
    <property type="match status" value="1"/>
</dbReference>
<keyword evidence="11" id="KW-1185">Reference proteome</keyword>
<evidence type="ECO:0000313" key="11">
    <source>
        <dbReference type="Proteomes" id="UP000217065"/>
    </source>
</evidence>
<evidence type="ECO:0000256" key="2">
    <source>
        <dbReference type="ARBA" id="ARBA00009212"/>
    </source>
</evidence>
<keyword evidence="3 8" id="KW-0813">Transport</keyword>
<dbReference type="NCBIfam" id="NF009248">
    <property type="entry name" value="PRK12600.1"/>
    <property type="match status" value="1"/>
</dbReference>
<keyword evidence="4 8" id="KW-1003">Cell membrane</keyword>
<comment type="subcellular location">
    <subcellularLocation>
        <location evidence="1 8">Cell membrane</location>
        <topology evidence="1 8">Multi-pass membrane protein</topology>
    </subcellularLocation>
</comment>
<name>A0A264W0D3_9BACL</name>
<organism evidence="10 11">
    <name type="scientific">Tetzosporium hominis</name>
    <dbReference type="NCBI Taxonomy" id="2020506"/>
    <lineage>
        <taxon>Bacteria</taxon>
        <taxon>Bacillati</taxon>
        <taxon>Bacillota</taxon>
        <taxon>Bacilli</taxon>
        <taxon>Bacillales</taxon>
        <taxon>Caryophanaceae</taxon>
        <taxon>Tetzosporium</taxon>
    </lineage>
</organism>
<dbReference type="GO" id="GO:0015385">
    <property type="term" value="F:sodium:proton antiporter activity"/>
    <property type="evidence" value="ECO:0007669"/>
    <property type="project" value="TreeGrafter"/>
</dbReference>
<evidence type="ECO:0000256" key="1">
    <source>
        <dbReference type="ARBA" id="ARBA00004651"/>
    </source>
</evidence>
<dbReference type="AlphaFoldDB" id="A0A264W0D3"/>
<evidence type="ECO:0000256" key="7">
    <source>
        <dbReference type="ARBA" id="ARBA00023136"/>
    </source>
</evidence>
<accession>A0A264W0D3</accession>
<dbReference type="Proteomes" id="UP000217065">
    <property type="component" value="Unassembled WGS sequence"/>
</dbReference>
<gene>
    <name evidence="10" type="ORF">CF394_13820</name>
</gene>
<comment type="similarity">
    <text evidence="2 8">Belongs to the CPA3 antiporters (TC 2.A.63) subunit F family.</text>
</comment>
<keyword evidence="7 8" id="KW-0472">Membrane</keyword>
<keyword evidence="5 9" id="KW-0812">Transmembrane</keyword>
<dbReference type="PANTHER" id="PTHR34702:SF1">
    <property type="entry name" value="NA(+)_H(+) ANTIPORTER SUBUNIT F"/>
    <property type="match status" value="1"/>
</dbReference>
<feature type="transmembrane region" description="Helical" evidence="9">
    <location>
        <begin position="6"/>
        <end position="24"/>
    </location>
</feature>
<evidence type="ECO:0000256" key="9">
    <source>
        <dbReference type="SAM" id="Phobius"/>
    </source>
</evidence>
<sequence>MTMFLWICVAILSFSLVGFLYRLMKGPSTPDRVIALDSIGVGLITLVGLFSILFDSPFFLEVILLLAIIAYIGTVAFSKFTEKGVIIENDRDAHK</sequence>
<evidence type="ECO:0000256" key="8">
    <source>
        <dbReference type="PIRNR" id="PIRNR028784"/>
    </source>
</evidence>